<accession>A0A6S6XQ91</accession>
<protein>
    <submittedName>
        <fullName evidence="1">CRISPR-associated protein Cas7/Cse4/CasC, subtype I-E</fullName>
    </submittedName>
</protein>
<dbReference type="RefSeq" id="WP_145771561.1">
    <property type="nucleotide sequence ID" value="NZ_LR778301.1"/>
</dbReference>
<name>A0A6S6XQ91_9PROT</name>
<dbReference type="Proteomes" id="UP000515733">
    <property type="component" value="Chromosome"/>
</dbReference>
<reference evidence="1 2" key="1">
    <citation type="submission" date="2020-03" db="EMBL/GenBank/DDBJ databases">
        <authorList>
            <consortium name="Genoscope - CEA"/>
            <person name="William W."/>
        </authorList>
    </citation>
    <scope>NUCLEOTIDE SEQUENCE [LARGE SCALE GENOMIC DNA]</scope>
    <source>
        <strain evidence="2">DSM 16959</strain>
    </source>
</reference>
<organism evidence="1 2">
    <name type="scientific">Denitratisoma oestradiolicum</name>
    <dbReference type="NCBI Taxonomy" id="311182"/>
    <lineage>
        <taxon>Bacteria</taxon>
        <taxon>Pseudomonadati</taxon>
        <taxon>Pseudomonadota</taxon>
        <taxon>Betaproteobacteria</taxon>
        <taxon>Nitrosomonadales</taxon>
        <taxon>Sterolibacteriaceae</taxon>
        <taxon>Denitratisoma</taxon>
    </lineage>
</organism>
<evidence type="ECO:0000313" key="1">
    <source>
        <dbReference type="EMBL" id="CAB1368081.1"/>
    </source>
</evidence>
<dbReference type="AlphaFoldDB" id="A0A6S6XQ91"/>
<dbReference type="EMBL" id="LR778301">
    <property type="protein sequence ID" value="CAB1368081.1"/>
    <property type="molecule type" value="Genomic_DNA"/>
</dbReference>
<dbReference type="NCBIfam" id="TIGR01869">
    <property type="entry name" value="casC_Cse4"/>
    <property type="match status" value="1"/>
</dbReference>
<proteinExistence type="predicted"/>
<dbReference type="InterPro" id="IPR010148">
    <property type="entry name" value="CRISPR-assoc_prot_CT1975"/>
</dbReference>
<dbReference type="KEGG" id="doe:DENOEST_0916"/>
<dbReference type="OrthoDB" id="5291250at2"/>
<gene>
    <name evidence="1" type="ORF">DENOEST_0916</name>
</gene>
<sequence>MTQFVQLHLLVSYPPANPNRDDAGKPKTAMMGGVNRMRISSQSLKRAWRTSSVFDTALAGHLGIRTKRLGEEVRNKLLAAGMVESKANELAAQVAGEFGKLKKDSVEIEQLCHVTPEEQAAVDALATKLAAGETVDEKVFSALVKARHKSADVALFGRMLAAKPDANTEAAAQVANAITVHAVMLEDDFFTAVDDLNTKDDTGAGHMGETPFAAGLFYLYLCIDTNLLLENLQGDKALAATALDSLLEAAATISPSGMQNRFGNRVRASYIRAERGSQQPRSLSVAFLKPVAGKDMLDTAIKCLEGTAQNMDAAYGACVDASQRLIVDTEKTEGSLTALKAFICEVYRG</sequence>
<evidence type="ECO:0000313" key="2">
    <source>
        <dbReference type="Proteomes" id="UP000515733"/>
    </source>
</evidence>
<dbReference type="Pfam" id="PF09344">
    <property type="entry name" value="Cas_CT1975"/>
    <property type="match status" value="1"/>
</dbReference>
<keyword evidence="2" id="KW-1185">Reference proteome</keyword>